<gene>
    <name evidence="1" type="ORF">GFER_05270</name>
</gene>
<organism evidence="1 2">
    <name type="scientific">Geoalkalibacter ferrihydriticus DSM 17813</name>
    <dbReference type="NCBI Taxonomy" id="1121915"/>
    <lineage>
        <taxon>Bacteria</taxon>
        <taxon>Pseudomonadati</taxon>
        <taxon>Thermodesulfobacteriota</taxon>
        <taxon>Desulfuromonadia</taxon>
        <taxon>Desulfuromonadales</taxon>
        <taxon>Geoalkalibacteraceae</taxon>
        <taxon>Geoalkalibacter</taxon>
    </lineage>
</organism>
<evidence type="ECO:0000313" key="2">
    <source>
        <dbReference type="Proteomes" id="UP000035068"/>
    </source>
</evidence>
<protein>
    <submittedName>
        <fullName evidence="1">Uncharacterized protein</fullName>
    </submittedName>
</protein>
<dbReference type="Proteomes" id="UP000035068">
    <property type="component" value="Unassembled WGS sequence"/>
</dbReference>
<reference evidence="1 2" key="1">
    <citation type="submission" date="2014-12" db="EMBL/GenBank/DDBJ databases">
        <title>Genomes of Geoalkalibacter ferrihydriticus and Geoalkalibacter subterraneus, two haloalkaliphilic metal-reducing members of the Geobacteraceae.</title>
        <authorList>
            <person name="Badalamenti J.P."/>
            <person name="Torres C.I."/>
            <person name="Krajmalnik-Brown R."/>
            <person name="Bond D.R."/>
        </authorList>
    </citation>
    <scope>NUCLEOTIDE SEQUENCE [LARGE SCALE GENOMIC DNA]</scope>
    <source>
        <strain evidence="1 2">DSM 17813</strain>
    </source>
</reference>
<accession>A0A0C2HT71</accession>
<keyword evidence="2" id="KW-1185">Reference proteome</keyword>
<name>A0A0C2HT71_9BACT</name>
<sequence length="85" mass="9645">MNIVNGRIFGGTCECAYKITAGNRSIFDSKFANFCIVDITKETDVIFITIYEEIMDSKSISIKRTNKSNIIISTDRQPAFARIVW</sequence>
<evidence type="ECO:0000313" key="1">
    <source>
        <dbReference type="EMBL" id="KIH78010.1"/>
    </source>
</evidence>
<comment type="caution">
    <text evidence="1">The sequence shown here is derived from an EMBL/GenBank/DDBJ whole genome shotgun (WGS) entry which is preliminary data.</text>
</comment>
<dbReference type="AlphaFoldDB" id="A0A0C2HT71"/>
<proteinExistence type="predicted"/>
<dbReference type="EMBL" id="JWJD01000001">
    <property type="protein sequence ID" value="KIH78010.1"/>
    <property type="molecule type" value="Genomic_DNA"/>
</dbReference>